<protein>
    <submittedName>
        <fullName evidence="2">Uncharacterized protein</fullName>
    </submittedName>
</protein>
<evidence type="ECO:0000256" key="1">
    <source>
        <dbReference type="SAM" id="MobiDB-lite"/>
    </source>
</evidence>
<dbReference type="AlphaFoldDB" id="A0A1H9TV39"/>
<gene>
    <name evidence="2" type="ORF">SAMN05216188_11982</name>
</gene>
<keyword evidence="3" id="KW-1185">Reference proteome</keyword>
<sequence>MTDHPDPVPTVSSDPGGVLFVLVEPTGKLVRRRVSGRVVDDGWGGNFQPELWAAVAAAVDPHRGLVNGVALVEGMWAKVVDVSEDAAALLSDLYPPNPVAWTMLTALGHPARRWFGTIALLGTENEDGVTASLTPDQLDLISMPTARPFNPASDPHGAPGPLVRGEPVAQPDGLPPAVASLASDRG</sequence>
<evidence type="ECO:0000313" key="3">
    <source>
        <dbReference type="Proteomes" id="UP000199352"/>
    </source>
</evidence>
<evidence type="ECO:0000313" key="2">
    <source>
        <dbReference type="EMBL" id="SES00858.1"/>
    </source>
</evidence>
<name>A0A1H9TV39_9PSEU</name>
<dbReference type="EMBL" id="FOFR01000019">
    <property type="protein sequence ID" value="SES00858.1"/>
    <property type="molecule type" value="Genomic_DNA"/>
</dbReference>
<proteinExistence type="predicted"/>
<feature type="region of interest" description="Disordered" evidence="1">
    <location>
        <begin position="142"/>
        <end position="186"/>
    </location>
</feature>
<dbReference type="RefSeq" id="WP_177221494.1">
    <property type="nucleotide sequence ID" value="NZ_FOFR01000019.1"/>
</dbReference>
<accession>A0A1H9TV39</accession>
<reference evidence="3" key="1">
    <citation type="submission" date="2016-10" db="EMBL/GenBank/DDBJ databases">
        <authorList>
            <person name="Varghese N."/>
            <person name="Submissions S."/>
        </authorList>
    </citation>
    <scope>NUCLEOTIDE SEQUENCE [LARGE SCALE GENOMIC DNA]</scope>
    <source>
        <strain evidence="3">CGMCC 4.3525</strain>
    </source>
</reference>
<dbReference type="Proteomes" id="UP000199352">
    <property type="component" value="Unassembled WGS sequence"/>
</dbReference>
<organism evidence="2 3">
    <name type="scientific">Lentzea xinjiangensis</name>
    <dbReference type="NCBI Taxonomy" id="402600"/>
    <lineage>
        <taxon>Bacteria</taxon>
        <taxon>Bacillati</taxon>
        <taxon>Actinomycetota</taxon>
        <taxon>Actinomycetes</taxon>
        <taxon>Pseudonocardiales</taxon>
        <taxon>Pseudonocardiaceae</taxon>
        <taxon>Lentzea</taxon>
    </lineage>
</organism>